<protein>
    <submittedName>
        <fullName evidence="1">Uncharacterized protein</fullName>
    </submittedName>
</protein>
<gene>
    <name evidence="1" type="ORF">LCGC14_1482360</name>
</gene>
<dbReference type="AlphaFoldDB" id="A0A0F9LPL4"/>
<accession>A0A0F9LPL4</accession>
<name>A0A0F9LPL4_9ZZZZ</name>
<organism evidence="1">
    <name type="scientific">marine sediment metagenome</name>
    <dbReference type="NCBI Taxonomy" id="412755"/>
    <lineage>
        <taxon>unclassified sequences</taxon>
        <taxon>metagenomes</taxon>
        <taxon>ecological metagenomes</taxon>
    </lineage>
</organism>
<dbReference type="EMBL" id="LAZR01010557">
    <property type="protein sequence ID" value="KKM66315.1"/>
    <property type="molecule type" value="Genomic_DNA"/>
</dbReference>
<sequence length="133" mass="15330">MKDKQLVIKWVDGKPVPTEKEILTKEAVTELPITVMSVPYKRSPLEVEFKIDERFEGMTNGEVMMLRMAEDAARGNHKAADMLLDRILGKPKMFSENKNINATYQDYLQEIANREESELNEADIKQNPQPFTE</sequence>
<reference evidence="1" key="1">
    <citation type="journal article" date="2015" name="Nature">
        <title>Complex archaea that bridge the gap between prokaryotes and eukaryotes.</title>
        <authorList>
            <person name="Spang A."/>
            <person name="Saw J.H."/>
            <person name="Jorgensen S.L."/>
            <person name="Zaremba-Niedzwiedzka K."/>
            <person name="Martijn J."/>
            <person name="Lind A.E."/>
            <person name="van Eijk R."/>
            <person name="Schleper C."/>
            <person name="Guy L."/>
            <person name="Ettema T.J."/>
        </authorList>
    </citation>
    <scope>NUCLEOTIDE SEQUENCE</scope>
</reference>
<evidence type="ECO:0000313" key="1">
    <source>
        <dbReference type="EMBL" id="KKM66315.1"/>
    </source>
</evidence>
<proteinExistence type="predicted"/>
<comment type="caution">
    <text evidence="1">The sequence shown here is derived from an EMBL/GenBank/DDBJ whole genome shotgun (WGS) entry which is preliminary data.</text>
</comment>